<comment type="caution">
    <text evidence="2">The sequence shown here is derived from an EMBL/GenBank/DDBJ whole genome shotgun (WGS) entry which is preliminary data.</text>
</comment>
<organism evidence="2 3">
    <name type="scientific">Austropuccinia psidii MF-1</name>
    <dbReference type="NCBI Taxonomy" id="1389203"/>
    <lineage>
        <taxon>Eukaryota</taxon>
        <taxon>Fungi</taxon>
        <taxon>Dikarya</taxon>
        <taxon>Basidiomycota</taxon>
        <taxon>Pucciniomycotina</taxon>
        <taxon>Pucciniomycetes</taxon>
        <taxon>Pucciniales</taxon>
        <taxon>Sphaerophragmiaceae</taxon>
        <taxon>Austropuccinia</taxon>
    </lineage>
</organism>
<proteinExistence type="predicted"/>
<sequence>MHSESLITAKKWTPIATQRNIEPQTFSSIQGKPTLTTCTGKVTIIKPVVTSKVKLAKSADNKFEQGTAKETLVSKGTRQRTEKACPEPEDLEEDTLDTVVDGKTQGNNTHLSIHFSIKQEPQTRRLERYGSSSSAPPTPQRFISMEHGQQEVKPGIPLGITWRKFPEDLSQINRLQRP</sequence>
<dbReference type="EMBL" id="AVOT02011231">
    <property type="protein sequence ID" value="MBW0491719.1"/>
    <property type="molecule type" value="Genomic_DNA"/>
</dbReference>
<feature type="compositionally biased region" description="Acidic residues" evidence="1">
    <location>
        <begin position="87"/>
        <end position="96"/>
    </location>
</feature>
<dbReference type="Proteomes" id="UP000765509">
    <property type="component" value="Unassembled WGS sequence"/>
</dbReference>
<evidence type="ECO:0000256" key="1">
    <source>
        <dbReference type="SAM" id="MobiDB-lite"/>
    </source>
</evidence>
<keyword evidence="3" id="KW-1185">Reference proteome</keyword>
<feature type="region of interest" description="Disordered" evidence="1">
    <location>
        <begin position="70"/>
        <end position="151"/>
    </location>
</feature>
<evidence type="ECO:0000313" key="2">
    <source>
        <dbReference type="EMBL" id="MBW0491719.1"/>
    </source>
</evidence>
<name>A0A9Q3CVP8_9BASI</name>
<protein>
    <submittedName>
        <fullName evidence="2">Uncharacterized protein</fullName>
    </submittedName>
</protein>
<accession>A0A9Q3CVP8</accession>
<gene>
    <name evidence="2" type="ORF">O181_031434</name>
</gene>
<reference evidence="2" key="1">
    <citation type="submission" date="2021-03" db="EMBL/GenBank/DDBJ databases">
        <title>Draft genome sequence of rust myrtle Austropuccinia psidii MF-1, a brazilian biotype.</title>
        <authorList>
            <person name="Quecine M.C."/>
            <person name="Pachon D.M.R."/>
            <person name="Bonatelli M.L."/>
            <person name="Correr F.H."/>
            <person name="Franceschini L.M."/>
            <person name="Leite T.F."/>
            <person name="Margarido G.R.A."/>
            <person name="Almeida C.A."/>
            <person name="Ferrarezi J.A."/>
            <person name="Labate C.A."/>
        </authorList>
    </citation>
    <scope>NUCLEOTIDE SEQUENCE</scope>
    <source>
        <strain evidence="2">MF-1</strain>
    </source>
</reference>
<dbReference type="AlphaFoldDB" id="A0A9Q3CVP8"/>
<evidence type="ECO:0000313" key="3">
    <source>
        <dbReference type="Proteomes" id="UP000765509"/>
    </source>
</evidence>